<dbReference type="Gene3D" id="1.20.1250.20">
    <property type="entry name" value="MFS general substrate transporter like domains"/>
    <property type="match status" value="1"/>
</dbReference>
<dbReference type="EMBL" id="SRRP01000001">
    <property type="protein sequence ID" value="TGN92418.1"/>
    <property type="molecule type" value="Genomic_DNA"/>
</dbReference>
<evidence type="ECO:0000256" key="1">
    <source>
        <dbReference type="ARBA" id="ARBA00004651"/>
    </source>
</evidence>
<dbReference type="Proteomes" id="UP000297986">
    <property type="component" value="Unassembled WGS sequence"/>
</dbReference>
<evidence type="ECO:0000313" key="7">
    <source>
        <dbReference type="EMBL" id="TGN92418.1"/>
    </source>
</evidence>
<dbReference type="AlphaFoldDB" id="A0A4Z1E0S9"/>
<sequence length="406" mass="44940">MKLLFRNHIFALLSLSRFLNTIGAAIYNLVFVVFAASMPHPSLAVGIANLIVFIPSLFTIFIGMKADHTAKKADWLIRMGFLQAILFVIIALMTKIPGYLTFSIVCFLNIVSDCLSDYRGGLQLPIMQKNIPSEDLMEAYSFNQLLSMVCSISGQALGVWLLAISHQNFALVASINALTFLLSSTCLFIRRRQLTHEPIQVDSSKKVSFLQECRDIYRNVTTIFADEEVHNFGKLLLSLIFINALGGSISGIYNLQLLHSPFFHLSFSQSLLILEAVTILSMVWASLTPHDYFSKQTLHHTLLWIAGGLTMLGLTNTLVHWDILSLLLITFLGYLVAKINPKVSSLLMSKLPAEKLASTSSFLGLMVSFAMPLGTALFSSLAIWSLPIAWGMFAFLGFGTVLLSSK</sequence>
<dbReference type="GO" id="GO:0022857">
    <property type="term" value="F:transmembrane transporter activity"/>
    <property type="evidence" value="ECO:0007669"/>
    <property type="project" value="InterPro"/>
</dbReference>
<keyword evidence="8" id="KW-1185">Reference proteome</keyword>
<evidence type="ECO:0000256" key="2">
    <source>
        <dbReference type="ARBA" id="ARBA00022475"/>
    </source>
</evidence>
<evidence type="ECO:0000256" key="5">
    <source>
        <dbReference type="ARBA" id="ARBA00023136"/>
    </source>
</evidence>
<gene>
    <name evidence="7" type="ORF">E5S68_05680</name>
</gene>
<dbReference type="OrthoDB" id="2293709at2"/>
<feature type="transmembrane region" description="Helical" evidence="6">
    <location>
        <begin position="297"/>
        <end position="314"/>
    </location>
</feature>
<organism evidence="7 8">
    <name type="scientific">Streptococcus rubneri</name>
    <dbReference type="NCBI Taxonomy" id="1234680"/>
    <lineage>
        <taxon>Bacteria</taxon>
        <taxon>Bacillati</taxon>
        <taxon>Bacillota</taxon>
        <taxon>Bacilli</taxon>
        <taxon>Lactobacillales</taxon>
        <taxon>Streptococcaceae</taxon>
        <taxon>Streptococcus</taxon>
    </lineage>
</organism>
<reference evidence="7 8" key="1">
    <citation type="submission" date="2019-04" db="EMBL/GenBank/DDBJ databases">
        <title>Genome sequencing of Streptococcus rubneri DSM 26920(T).</title>
        <authorList>
            <person name="Kook J.-K."/>
            <person name="Park S.-N."/>
            <person name="Lim Y.K."/>
        </authorList>
    </citation>
    <scope>NUCLEOTIDE SEQUENCE [LARGE SCALE GENOMIC DNA]</scope>
    <source>
        <strain evidence="7 8">DSM 26920</strain>
    </source>
</reference>
<keyword evidence="4 6" id="KW-1133">Transmembrane helix</keyword>
<dbReference type="InterPro" id="IPR036259">
    <property type="entry name" value="MFS_trans_sf"/>
</dbReference>
<comment type="subcellular location">
    <subcellularLocation>
        <location evidence="1">Cell membrane</location>
        <topology evidence="1">Multi-pass membrane protein</topology>
    </subcellularLocation>
</comment>
<feature type="transmembrane region" description="Helical" evidence="6">
    <location>
        <begin position="262"/>
        <end position="285"/>
    </location>
</feature>
<feature type="transmembrane region" description="Helical" evidence="6">
    <location>
        <begin position="139"/>
        <end position="163"/>
    </location>
</feature>
<feature type="transmembrane region" description="Helical" evidence="6">
    <location>
        <begin position="42"/>
        <end position="63"/>
    </location>
</feature>
<proteinExistence type="predicted"/>
<feature type="transmembrane region" description="Helical" evidence="6">
    <location>
        <begin position="169"/>
        <end position="189"/>
    </location>
</feature>
<dbReference type="Pfam" id="PF07690">
    <property type="entry name" value="MFS_1"/>
    <property type="match status" value="1"/>
</dbReference>
<feature type="transmembrane region" description="Helical" evidence="6">
    <location>
        <begin position="384"/>
        <end position="403"/>
    </location>
</feature>
<dbReference type="RefSeq" id="WP_135782708.1">
    <property type="nucleotide sequence ID" value="NZ_MRXY01000003.1"/>
</dbReference>
<keyword evidence="3 6" id="KW-0812">Transmembrane</keyword>
<keyword evidence="2" id="KW-1003">Cell membrane</keyword>
<name>A0A4Z1E0S9_9STRE</name>
<dbReference type="InterPro" id="IPR011701">
    <property type="entry name" value="MFS"/>
</dbReference>
<comment type="caution">
    <text evidence="7">The sequence shown here is derived from an EMBL/GenBank/DDBJ whole genome shotgun (WGS) entry which is preliminary data.</text>
</comment>
<evidence type="ECO:0000313" key="8">
    <source>
        <dbReference type="Proteomes" id="UP000297986"/>
    </source>
</evidence>
<dbReference type="PANTHER" id="PTHR23513:SF6">
    <property type="entry name" value="MAJOR FACILITATOR SUPERFAMILY ASSOCIATED DOMAIN-CONTAINING PROTEIN"/>
    <property type="match status" value="1"/>
</dbReference>
<feature type="transmembrane region" description="Helical" evidence="6">
    <location>
        <begin position="12"/>
        <end position="36"/>
    </location>
</feature>
<evidence type="ECO:0000256" key="3">
    <source>
        <dbReference type="ARBA" id="ARBA00022692"/>
    </source>
</evidence>
<protein>
    <submittedName>
        <fullName evidence="7">Transporter</fullName>
    </submittedName>
</protein>
<evidence type="ECO:0000256" key="6">
    <source>
        <dbReference type="SAM" id="Phobius"/>
    </source>
</evidence>
<dbReference type="SUPFAM" id="SSF103473">
    <property type="entry name" value="MFS general substrate transporter"/>
    <property type="match status" value="1"/>
</dbReference>
<dbReference type="PANTHER" id="PTHR23513">
    <property type="entry name" value="INTEGRAL MEMBRANE EFFLUX PROTEIN-RELATED"/>
    <property type="match status" value="1"/>
</dbReference>
<keyword evidence="5 6" id="KW-0472">Membrane</keyword>
<feature type="transmembrane region" description="Helical" evidence="6">
    <location>
        <begin position="357"/>
        <end position="378"/>
    </location>
</feature>
<accession>A0A4Z1E0S9</accession>
<feature type="transmembrane region" description="Helical" evidence="6">
    <location>
        <begin position="235"/>
        <end position="256"/>
    </location>
</feature>
<dbReference type="GO" id="GO:0005886">
    <property type="term" value="C:plasma membrane"/>
    <property type="evidence" value="ECO:0007669"/>
    <property type="project" value="UniProtKB-SubCell"/>
</dbReference>
<evidence type="ECO:0000256" key="4">
    <source>
        <dbReference type="ARBA" id="ARBA00022989"/>
    </source>
</evidence>